<evidence type="ECO:0000313" key="2">
    <source>
        <dbReference type="EMBL" id="KHN04379.1"/>
    </source>
</evidence>
<gene>
    <name evidence="2" type="ORF">glysoja_038021</name>
</gene>
<sequence>MRFNSVTCIAVTILFLSIHLQAYKYRPLEHFTISCGATRTSLNYYFPVTSGPKFVRLFFHPASYPSFPCTEAPLHCSVQLILLDSIDSSMETEAENTESIFREYVIQVNYDEMLTLSSTPSHPNSNAFINGIEILSIPSDLYYMSGNYTKFKSLGGDELVYIARARV</sequence>
<feature type="chain" id="PRO_5002073385" evidence="1">
    <location>
        <begin position="23"/>
        <end position="167"/>
    </location>
</feature>
<dbReference type="GO" id="GO:0004674">
    <property type="term" value="F:protein serine/threonine kinase activity"/>
    <property type="evidence" value="ECO:0007669"/>
    <property type="project" value="UniProtKB-EC"/>
</dbReference>
<keyword evidence="2" id="KW-0808">Transferase</keyword>
<protein>
    <submittedName>
        <fullName evidence="2">Putative receptor-like protein kinase</fullName>
        <ecNumber evidence="2">2.7.11.1</ecNumber>
    </submittedName>
</protein>
<keyword evidence="2" id="KW-0675">Receptor</keyword>
<dbReference type="AlphaFoldDB" id="A0A0B2P9Z5"/>
<evidence type="ECO:0000256" key="1">
    <source>
        <dbReference type="SAM" id="SignalP"/>
    </source>
</evidence>
<dbReference type="PANTHER" id="PTHR34590">
    <property type="entry name" value="OS03G0124300 PROTEIN-RELATED"/>
    <property type="match status" value="1"/>
</dbReference>
<dbReference type="EMBL" id="KN669280">
    <property type="protein sequence ID" value="KHN04379.1"/>
    <property type="molecule type" value="Genomic_DNA"/>
</dbReference>
<dbReference type="Proteomes" id="UP000053555">
    <property type="component" value="Unassembled WGS sequence"/>
</dbReference>
<organism evidence="2">
    <name type="scientific">Glycine soja</name>
    <name type="common">Wild soybean</name>
    <dbReference type="NCBI Taxonomy" id="3848"/>
    <lineage>
        <taxon>Eukaryota</taxon>
        <taxon>Viridiplantae</taxon>
        <taxon>Streptophyta</taxon>
        <taxon>Embryophyta</taxon>
        <taxon>Tracheophyta</taxon>
        <taxon>Spermatophyta</taxon>
        <taxon>Magnoliopsida</taxon>
        <taxon>eudicotyledons</taxon>
        <taxon>Gunneridae</taxon>
        <taxon>Pentapetalae</taxon>
        <taxon>rosids</taxon>
        <taxon>fabids</taxon>
        <taxon>Fabales</taxon>
        <taxon>Fabaceae</taxon>
        <taxon>Papilionoideae</taxon>
        <taxon>50 kb inversion clade</taxon>
        <taxon>NPAAA clade</taxon>
        <taxon>indigoferoid/millettioid clade</taxon>
        <taxon>Phaseoleae</taxon>
        <taxon>Glycine</taxon>
        <taxon>Glycine subgen. Soja</taxon>
    </lineage>
</organism>
<reference evidence="2" key="1">
    <citation type="submission" date="2014-07" db="EMBL/GenBank/DDBJ databases">
        <title>Identification of a novel salt tolerance gene in wild soybean by whole-genome sequencing.</title>
        <authorList>
            <person name="Lam H.-M."/>
            <person name="Qi X."/>
            <person name="Li M.-W."/>
            <person name="Liu X."/>
            <person name="Xie M."/>
            <person name="Ni M."/>
            <person name="Xu X."/>
        </authorList>
    </citation>
    <scope>NUCLEOTIDE SEQUENCE [LARGE SCALE GENOMIC DNA]</scope>
    <source>
        <tissue evidence="2">Root</tissue>
    </source>
</reference>
<name>A0A0B2P9Z5_GLYSO</name>
<dbReference type="GO" id="GO:0004714">
    <property type="term" value="F:transmembrane receptor protein tyrosine kinase activity"/>
    <property type="evidence" value="ECO:0007669"/>
    <property type="project" value="InterPro"/>
</dbReference>
<keyword evidence="1" id="KW-0732">Signal</keyword>
<accession>A0A0B2P9Z5</accession>
<dbReference type="InterPro" id="IPR045272">
    <property type="entry name" value="ANXUR1/2-like"/>
</dbReference>
<feature type="signal peptide" evidence="1">
    <location>
        <begin position="1"/>
        <end position="22"/>
    </location>
</feature>
<dbReference type="EC" id="2.7.11.1" evidence="2"/>
<dbReference type="Gene3D" id="2.60.120.430">
    <property type="entry name" value="Galactose-binding lectin"/>
    <property type="match status" value="1"/>
</dbReference>
<proteinExistence type="predicted"/>
<keyword evidence="2" id="KW-0418">Kinase</keyword>
<dbReference type="PANTHER" id="PTHR34590:SF15">
    <property type="entry name" value="PROTEIN KINASE DOMAIN-CONTAINING PROTEIN"/>
    <property type="match status" value="1"/>
</dbReference>